<name>A0AAI8YEH2_9PEZI</name>
<dbReference type="Gene3D" id="2.160.10.10">
    <property type="entry name" value="Hexapeptide repeat proteins"/>
    <property type="match status" value="1"/>
</dbReference>
<dbReference type="PANTHER" id="PTHR23416">
    <property type="entry name" value="SIALIC ACID SYNTHASE-RELATED"/>
    <property type="match status" value="1"/>
</dbReference>
<dbReference type="SUPFAM" id="SSF51161">
    <property type="entry name" value="Trimeric LpxA-like enzymes"/>
    <property type="match status" value="1"/>
</dbReference>
<gene>
    <name evidence="2" type="ORF">KHLLAP_LOCUS4786</name>
</gene>
<dbReference type="InterPro" id="IPR001451">
    <property type="entry name" value="Hexapep"/>
</dbReference>
<dbReference type="Pfam" id="PF00132">
    <property type="entry name" value="Hexapep"/>
    <property type="match status" value="1"/>
</dbReference>
<evidence type="ECO:0000313" key="3">
    <source>
        <dbReference type="Proteomes" id="UP001295740"/>
    </source>
</evidence>
<dbReference type="Proteomes" id="UP001295740">
    <property type="component" value="Unassembled WGS sequence"/>
</dbReference>
<dbReference type="PANTHER" id="PTHR23416:SF54">
    <property type="entry name" value="ACETYLTRANSFERASE, CYSE_LACA_LPXA_NODL FAMILY (AFU_ORTHOLOGUE AFUA_2G08430)-RELATED"/>
    <property type="match status" value="1"/>
</dbReference>
<keyword evidence="1" id="KW-0808">Transferase</keyword>
<sequence length="144" mass="15301">MDYGLRVKIHPTAFLNRNCVLLDVPVADLTIGAHVKIAPNVTIACVGHPINPDERRSPDPSVGRAVTIEDDVWIAAGATIMPGVTVGKGAFVGAMAMVNRNVEPYTAVGGNPAKPFLTGLNEDRFRVLEPSTYVTTLEDALAHA</sequence>
<protein>
    <submittedName>
        <fullName evidence="2">Uu.00g117120.m01.CDS01</fullName>
    </submittedName>
</protein>
<dbReference type="InterPro" id="IPR011004">
    <property type="entry name" value="Trimer_LpxA-like_sf"/>
</dbReference>
<dbReference type="InterPro" id="IPR018357">
    <property type="entry name" value="Hexapep_transf_CS"/>
</dbReference>
<organism evidence="2 3">
    <name type="scientific">Anthostomella pinea</name>
    <dbReference type="NCBI Taxonomy" id="933095"/>
    <lineage>
        <taxon>Eukaryota</taxon>
        <taxon>Fungi</taxon>
        <taxon>Dikarya</taxon>
        <taxon>Ascomycota</taxon>
        <taxon>Pezizomycotina</taxon>
        <taxon>Sordariomycetes</taxon>
        <taxon>Xylariomycetidae</taxon>
        <taxon>Xylariales</taxon>
        <taxon>Xylariaceae</taxon>
        <taxon>Anthostomella</taxon>
    </lineage>
</organism>
<dbReference type="PROSITE" id="PS00101">
    <property type="entry name" value="HEXAPEP_TRANSFERASES"/>
    <property type="match status" value="1"/>
</dbReference>
<accession>A0AAI8YEH2</accession>
<evidence type="ECO:0000313" key="2">
    <source>
        <dbReference type="EMBL" id="CAJ2504318.1"/>
    </source>
</evidence>
<evidence type="ECO:0000256" key="1">
    <source>
        <dbReference type="ARBA" id="ARBA00022679"/>
    </source>
</evidence>
<dbReference type="GO" id="GO:0008374">
    <property type="term" value="F:O-acyltransferase activity"/>
    <property type="evidence" value="ECO:0007669"/>
    <property type="project" value="TreeGrafter"/>
</dbReference>
<reference evidence="2" key="1">
    <citation type="submission" date="2023-10" db="EMBL/GenBank/DDBJ databases">
        <authorList>
            <person name="Hackl T."/>
        </authorList>
    </citation>
    <scope>NUCLEOTIDE SEQUENCE</scope>
</reference>
<dbReference type="AlphaFoldDB" id="A0AAI8YEH2"/>
<keyword evidence="3" id="KW-1185">Reference proteome</keyword>
<proteinExistence type="predicted"/>
<dbReference type="EMBL" id="CAUWAG010000006">
    <property type="protein sequence ID" value="CAJ2504318.1"/>
    <property type="molecule type" value="Genomic_DNA"/>
</dbReference>
<comment type="caution">
    <text evidence="2">The sequence shown here is derived from an EMBL/GenBank/DDBJ whole genome shotgun (WGS) entry which is preliminary data.</text>
</comment>
<dbReference type="InterPro" id="IPR051159">
    <property type="entry name" value="Hexapeptide_acetyltransf"/>
</dbReference>